<dbReference type="Proteomes" id="UP000295388">
    <property type="component" value="Unassembled WGS sequence"/>
</dbReference>
<feature type="transmembrane region" description="Helical" evidence="2">
    <location>
        <begin position="52"/>
        <end position="70"/>
    </location>
</feature>
<sequence>MTEDDLDQRIRSQRPRPGWATSHSGAAVLDRVLKTAAGPAAARGRRVTPIRVLAAAAAAAVVVAGAVVGARELRSGDDLSARPTNGTTETIQQGYAYDVISLPVVMANTDTVFAGKVVGIAARDESDGWTTYRVQLLRTVKGTPPDEVQTRQRGYIDENGTSHIGDRQPLVEIGKIYMFATNHESAQNVYTVAPGLHGARQAANDRQIAELATQYAKAAR</sequence>
<organism evidence="3 4">
    <name type="scientific">Kribbella caucasensis</name>
    <dbReference type="NCBI Taxonomy" id="2512215"/>
    <lineage>
        <taxon>Bacteria</taxon>
        <taxon>Bacillati</taxon>
        <taxon>Actinomycetota</taxon>
        <taxon>Actinomycetes</taxon>
        <taxon>Propionibacteriales</taxon>
        <taxon>Kribbellaceae</taxon>
        <taxon>Kribbella</taxon>
    </lineage>
</organism>
<name>A0A4R6J067_9ACTN</name>
<accession>A0A4R6J067</accession>
<evidence type="ECO:0000256" key="1">
    <source>
        <dbReference type="SAM" id="MobiDB-lite"/>
    </source>
</evidence>
<gene>
    <name evidence="3" type="ORF">EV643_1589</name>
</gene>
<dbReference type="AlphaFoldDB" id="A0A4R6J067"/>
<keyword evidence="2" id="KW-0812">Transmembrane</keyword>
<dbReference type="EMBL" id="SNWQ01000058">
    <property type="protein sequence ID" value="TDO27505.1"/>
    <property type="molecule type" value="Genomic_DNA"/>
</dbReference>
<reference evidence="3 4" key="1">
    <citation type="submission" date="2019-03" db="EMBL/GenBank/DDBJ databases">
        <title>Genomic Encyclopedia of Type Strains, Phase III (KMG-III): the genomes of soil and plant-associated and newly described type strains.</title>
        <authorList>
            <person name="Whitman W."/>
        </authorList>
    </citation>
    <scope>NUCLEOTIDE SEQUENCE [LARGE SCALE GENOMIC DNA]</scope>
    <source>
        <strain evidence="3 4">VKM Ac-2527</strain>
    </source>
</reference>
<comment type="caution">
    <text evidence="3">The sequence shown here is derived from an EMBL/GenBank/DDBJ whole genome shotgun (WGS) entry which is preliminary data.</text>
</comment>
<protein>
    <submittedName>
        <fullName evidence="3">Uncharacterized protein</fullName>
    </submittedName>
</protein>
<feature type="region of interest" description="Disordered" evidence="1">
    <location>
        <begin position="1"/>
        <end position="22"/>
    </location>
</feature>
<dbReference type="RefSeq" id="WP_133806077.1">
    <property type="nucleotide sequence ID" value="NZ_SNWQ01000058.1"/>
</dbReference>
<keyword evidence="2" id="KW-0472">Membrane</keyword>
<keyword evidence="4" id="KW-1185">Reference proteome</keyword>
<proteinExistence type="predicted"/>
<evidence type="ECO:0000313" key="3">
    <source>
        <dbReference type="EMBL" id="TDO27505.1"/>
    </source>
</evidence>
<dbReference type="OrthoDB" id="9960915at2"/>
<evidence type="ECO:0000256" key="2">
    <source>
        <dbReference type="SAM" id="Phobius"/>
    </source>
</evidence>
<keyword evidence="2" id="KW-1133">Transmembrane helix</keyword>
<evidence type="ECO:0000313" key="4">
    <source>
        <dbReference type="Proteomes" id="UP000295388"/>
    </source>
</evidence>